<accession>A0A1Y3BP85</accession>
<dbReference type="Proteomes" id="UP000194236">
    <property type="component" value="Unassembled WGS sequence"/>
</dbReference>
<reference evidence="2 3" key="1">
    <citation type="submission" date="2017-03" db="EMBL/GenBank/DDBJ databases">
        <title>Genome Survey of Euroglyphus maynei.</title>
        <authorList>
            <person name="Arlian L.G."/>
            <person name="Morgan M.S."/>
            <person name="Rider S.D."/>
        </authorList>
    </citation>
    <scope>NUCLEOTIDE SEQUENCE [LARGE SCALE GENOMIC DNA]</scope>
    <source>
        <strain evidence="2">Arlian Lab</strain>
        <tissue evidence="2">Whole body</tissue>
    </source>
</reference>
<comment type="caution">
    <text evidence="2">The sequence shown here is derived from an EMBL/GenBank/DDBJ whole genome shotgun (WGS) entry which is preliminary data.</text>
</comment>
<name>A0A1Y3BP85_EURMA</name>
<evidence type="ECO:0000313" key="2">
    <source>
        <dbReference type="EMBL" id="OTF82612.1"/>
    </source>
</evidence>
<dbReference type="AlphaFoldDB" id="A0A1Y3BP85"/>
<protein>
    <submittedName>
        <fullName evidence="2">Uncharacterized protein</fullName>
    </submittedName>
</protein>
<dbReference type="EMBL" id="MUJZ01007611">
    <property type="protein sequence ID" value="OTF82612.1"/>
    <property type="molecule type" value="Genomic_DNA"/>
</dbReference>
<organism evidence="2 3">
    <name type="scientific">Euroglyphus maynei</name>
    <name type="common">Mayne's house dust mite</name>
    <dbReference type="NCBI Taxonomy" id="6958"/>
    <lineage>
        <taxon>Eukaryota</taxon>
        <taxon>Metazoa</taxon>
        <taxon>Ecdysozoa</taxon>
        <taxon>Arthropoda</taxon>
        <taxon>Chelicerata</taxon>
        <taxon>Arachnida</taxon>
        <taxon>Acari</taxon>
        <taxon>Acariformes</taxon>
        <taxon>Sarcoptiformes</taxon>
        <taxon>Astigmata</taxon>
        <taxon>Psoroptidia</taxon>
        <taxon>Analgoidea</taxon>
        <taxon>Pyroglyphidae</taxon>
        <taxon>Pyroglyphinae</taxon>
        <taxon>Euroglyphus</taxon>
    </lineage>
</organism>
<keyword evidence="3" id="KW-1185">Reference proteome</keyword>
<evidence type="ECO:0000256" key="1">
    <source>
        <dbReference type="SAM" id="MobiDB-lite"/>
    </source>
</evidence>
<proteinExistence type="predicted"/>
<gene>
    <name evidence="2" type="ORF">BLA29_006701</name>
</gene>
<evidence type="ECO:0000313" key="3">
    <source>
        <dbReference type="Proteomes" id="UP000194236"/>
    </source>
</evidence>
<sequence length="70" mass="7759">MLSLISVVNDFKMLNILNNHNLGSGSGNSNDAEYWSSNNNNTNSNNKLSISTADTLDASKLQWNNWNNNN</sequence>
<feature type="region of interest" description="Disordered" evidence="1">
    <location>
        <begin position="22"/>
        <end position="48"/>
    </location>
</feature>
<feature type="compositionally biased region" description="Low complexity" evidence="1">
    <location>
        <begin position="22"/>
        <end position="46"/>
    </location>
</feature>